<dbReference type="InterPro" id="IPR045864">
    <property type="entry name" value="aa-tRNA-synth_II/BPL/LPL"/>
</dbReference>
<name>A0A2H0RL91_9BACT</name>
<dbReference type="SUPFAM" id="SSF46589">
    <property type="entry name" value="tRNA-binding arm"/>
    <property type="match status" value="1"/>
</dbReference>
<feature type="domain" description="Aminoacyl-transfer RNA synthetases class-II family profile" evidence="15">
    <location>
        <begin position="122"/>
        <end position="324"/>
    </location>
</feature>
<comment type="catalytic activity">
    <reaction evidence="12 13">
        <text>tRNA(Phe) + L-phenylalanine + ATP = L-phenylalanyl-tRNA(Phe) + AMP + diphosphate + H(+)</text>
        <dbReference type="Rhea" id="RHEA:19413"/>
        <dbReference type="Rhea" id="RHEA-COMP:9668"/>
        <dbReference type="Rhea" id="RHEA-COMP:9699"/>
        <dbReference type="ChEBI" id="CHEBI:15378"/>
        <dbReference type="ChEBI" id="CHEBI:30616"/>
        <dbReference type="ChEBI" id="CHEBI:33019"/>
        <dbReference type="ChEBI" id="CHEBI:58095"/>
        <dbReference type="ChEBI" id="CHEBI:78442"/>
        <dbReference type="ChEBI" id="CHEBI:78531"/>
        <dbReference type="ChEBI" id="CHEBI:456215"/>
        <dbReference type="EC" id="6.1.1.20"/>
    </reaction>
</comment>
<evidence type="ECO:0000256" key="11">
    <source>
        <dbReference type="ARBA" id="ARBA00023146"/>
    </source>
</evidence>
<evidence type="ECO:0000256" key="1">
    <source>
        <dbReference type="ARBA" id="ARBA00004496"/>
    </source>
</evidence>
<keyword evidence="11 13" id="KW-0030">Aminoacyl-tRNA synthetase</keyword>
<dbReference type="GO" id="GO:0000049">
    <property type="term" value="F:tRNA binding"/>
    <property type="evidence" value="ECO:0007669"/>
    <property type="project" value="InterPro"/>
</dbReference>
<dbReference type="NCBIfam" id="TIGR00468">
    <property type="entry name" value="pheS"/>
    <property type="match status" value="1"/>
</dbReference>
<gene>
    <name evidence="13" type="primary">pheS</name>
    <name evidence="16" type="ORF">COV06_04480</name>
</gene>
<dbReference type="InterPro" id="IPR006195">
    <property type="entry name" value="aa-tRNA-synth_II"/>
</dbReference>
<dbReference type="InterPro" id="IPR004529">
    <property type="entry name" value="Phe-tRNA-synth_IIc_asu"/>
</dbReference>
<comment type="subcellular location">
    <subcellularLocation>
        <location evidence="1 13">Cytoplasm</location>
    </subcellularLocation>
</comment>
<organism evidence="16 17">
    <name type="scientific">Candidatus Uhrbacteria bacterium CG10_big_fil_rev_8_21_14_0_10_50_16</name>
    <dbReference type="NCBI Taxonomy" id="1975039"/>
    <lineage>
        <taxon>Bacteria</taxon>
        <taxon>Candidatus Uhriibacteriota</taxon>
    </lineage>
</organism>
<keyword evidence="14" id="KW-0175">Coiled coil</keyword>
<evidence type="ECO:0000256" key="8">
    <source>
        <dbReference type="ARBA" id="ARBA00022840"/>
    </source>
</evidence>
<evidence type="ECO:0000259" key="15">
    <source>
        <dbReference type="PROSITE" id="PS50862"/>
    </source>
</evidence>
<evidence type="ECO:0000256" key="5">
    <source>
        <dbReference type="ARBA" id="ARBA00022598"/>
    </source>
</evidence>
<dbReference type="InterPro" id="IPR022911">
    <property type="entry name" value="Phe_tRNA_ligase_alpha1_bac"/>
</dbReference>
<dbReference type="GO" id="GO:0004826">
    <property type="term" value="F:phenylalanine-tRNA ligase activity"/>
    <property type="evidence" value="ECO:0007669"/>
    <property type="project" value="UniProtKB-UniRule"/>
</dbReference>
<evidence type="ECO:0000256" key="9">
    <source>
        <dbReference type="ARBA" id="ARBA00022842"/>
    </source>
</evidence>
<comment type="subunit">
    <text evidence="3 13">Tetramer of two alpha and two beta subunits.</text>
</comment>
<dbReference type="GO" id="GO:0006432">
    <property type="term" value="P:phenylalanyl-tRNA aminoacylation"/>
    <property type="evidence" value="ECO:0007669"/>
    <property type="project" value="UniProtKB-UniRule"/>
</dbReference>
<dbReference type="SUPFAM" id="SSF55681">
    <property type="entry name" value="Class II aaRS and biotin synthetases"/>
    <property type="match status" value="1"/>
</dbReference>
<keyword evidence="5 13" id="KW-0436">Ligase</keyword>
<keyword evidence="10 13" id="KW-0648">Protein biosynthesis</keyword>
<dbReference type="Pfam" id="PF02912">
    <property type="entry name" value="Phe_tRNA-synt_N"/>
    <property type="match status" value="1"/>
</dbReference>
<dbReference type="GO" id="GO:0005524">
    <property type="term" value="F:ATP binding"/>
    <property type="evidence" value="ECO:0007669"/>
    <property type="project" value="UniProtKB-UniRule"/>
</dbReference>
<evidence type="ECO:0000313" key="16">
    <source>
        <dbReference type="EMBL" id="PIR47309.1"/>
    </source>
</evidence>
<evidence type="ECO:0000256" key="2">
    <source>
        <dbReference type="ARBA" id="ARBA00010207"/>
    </source>
</evidence>
<comment type="cofactor">
    <cofactor evidence="13">
        <name>Mg(2+)</name>
        <dbReference type="ChEBI" id="CHEBI:18420"/>
    </cofactor>
    <text evidence="13">Binds 2 magnesium ions per tetramer.</text>
</comment>
<dbReference type="PANTHER" id="PTHR11538:SF41">
    <property type="entry name" value="PHENYLALANINE--TRNA LIGASE, MITOCHONDRIAL"/>
    <property type="match status" value="1"/>
</dbReference>
<evidence type="ECO:0000313" key="17">
    <source>
        <dbReference type="Proteomes" id="UP000230084"/>
    </source>
</evidence>
<dbReference type="GO" id="GO:0000287">
    <property type="term" value="F:magnesium ion binding"/>
    <property type="evidence" value="ECO:0007669"/>
    <property type="project" value="UniProtKB-UniRule"/>
</dbReference>
<evidence type="ECO:0000256" key="12">
    <source>
        <dbReference type="ARBA" id="ARBA00049255"/>
    </source>
</evidence>
<dbReference type="PROSITE" id="PS50862">
    <property type="entry name" value="AA_TRNA_LIGASE_II"/>
    <property type="match status" value="1"/>
</dbReference>
<keyword evidence="6 13" id="KW-0479">Metal-binding</keyword>
<keyword evidence="8 13" id="KW-0067">ATP-binding</keyword>
<dbReference type="InterPro" id="IPR004188">
    <property type="entry name" value="Phe-tRNA_ligase_II_N"/>
</dbReference>
<feature type="coiled-coil region" evidence="14">
    <location>
        <begin position="57"/>
        <end position="84"/>
    </location>
</feature>
<dbReference type="Gene3D" id="3.30.930.10">
    <property type="entry name" value="Bira Bifunctional Protein, Domain 2"/>
    <property type="match status" value="1"/>
</dbReference>
<dbReference type="GO" id="GO:0005737">
    <property type="term" value="C:cytoplasm"/>
    <property type="evidence" value="ECO:0007669"/>
    <property type="project" value="UniProtKB-SubCell"/>
</dbReference>
<feature type="binding site" evidence="13">
    <location>
        <position position="263"/>
    </location>
    <ligand>
        <name>Mg(2+)</name>
        <dbReference type="ChEBI" id="CHEBI:18420"/>
        <note>shared with beta subunit</note>
    </ligand>
</feature>
<dbReference type="HAMAP" id="MF_00281">
    <property type="entry name" value="Phe_tRNA_synth_alpha1"/>
    <property type="match status" value="1"/>
</dbReference>
<comment type="caution">
    <text evidence="16">The sequence shown here is derived from an EMBL/GenBank/DDBJ whole genome shotgun (WGS) entry which is preliminary data.</text>
</comment>
<dbReference type="InterPro" id="IPR002319">
    <property type="entry name" value="Phenylalanyl-tRNA_Synthase"/>
</dbReference>
<evidence type="ECO:0000256" key="14">
    <source>
        <dbReference type="SAM" id="Coils"/>
    </source>
</evidence>
<protein>
    <recommendedName>
        <fullName evidence="13">Phenylalanine--tRNA ligase alpha subunit</fullName>
        <ecNumber evidence="13">6.1.1.20</ecNumber>
    </recommendedName>
    <alternativeName>
        <fullName evidence="13">Phenylalanyl-tRNA synthetase alpha subunit</fullName>
        <shortName evidence="13">PheRS</shortName>
    </alternativeName>
</protein>
<evidence type="ECO:0000256" key="10">
    <source>
        <dbReference type="ARBA" id="ARBA00022917"/>
    </source>
</evidence>
<evidence type="ECO:0000256" key="13">
    <source>
        <dbReference type="HAMAP-Rule" id="MF_00281"/>
    </source>
</evidence>
<keyword evidence="4 13" id="KW-0963">Cytoplasm</keyword>
<keyword evidence="9 13" id="KW-0460">Magnesium</keyword>
<reference evidence="16 17" key="1">
    <citation type="submission" date="2017-09" db="EMBL/GenBank/DDBJ databases">
        <title>Depth-based differentiation of microbial function through sediment-hosted aquifers and enrichment of novel symbionts in the deep terrestrial subsurface.</title>
        <authorList>
            <person name="Probst A.J."/>
            <person name="Ladd B."/>
            <person name="Jarett J.K."/>
            <person name="Geller-Mcgrath D.E."/>
            <person name="Sieber C.M."/>
            <person name="Emerson J.B."/>
            <person name="Anantharaman K."/>
            <person name="Thomas B.C."/>
            <person name="Malmstrom R."/>
            <person name="Stieglmeier M."/>
            <person name="Klingl A."/>
            <person name="Woyke T."/>
            <person name="Ryan C.M."/>
            <person name="Banfield J.F."/>
        </authorList>
    </citation>
    <scope>NUCLEOTIDE SEQUENCE [LARGE SCALE GENOMIC DNA]</scope>
    <source>
        <strain evidence="16">CG10_big_fil_rev_8_21_14_0_10_50_16</strain>
    </source>
</reference>
<comment type="similarity">
    <text evidence="2 13">Belongs to the class-II aminoacyl-tRNA synthetase family. Phe-tRNA synthetase alpha subunit type 1 subfamily.</text>
</comment>
<evidence type="ECO:0000256" key="6">
    <source>
        <dbReference type="ARBA" id="ARBA00022723"/>
    </source>
</evidence>
<dbReference type="CDD" id="cd00496">
    <property type="entry name" value="PheRS_alpha_core"/>
    <property type="match status" value="1"/>
</dbReference>
<sequence>MEDFSSQLSNLTAQFQQDLAAVLTSDNVETLRIQYLGRKSPFQDVMRSLKDASVDQRKELGQAANKAKQDIEAAIEAKETAIANQRFERLGTDERIDITLPGEKGPEGHLHMTTHAIRDIAKIFEHIGFTQVRHPEIDWEWYPFDVLRINADHPARDNWETFFLDTPADTKKGKMVLVPHVSNGQVREMERGELPIRSMNIAKTYRRQSDVSHVPMFHQFEGWIIDKGIRLTDLKGVMEYFVKEYFGEDREIRLRPHHFRFTEPSMELDISCGLCAGKGCSMCKEGWVELGGAGMMHPDVLRAGGVDPEVYSGLAFGWGVERTLSMKAGLNIADLRTMYKNDVRFLEQF</sequence>
<dbReference type="EC" id="6.1.1.20" evidence="13"/>
<dbReference type="EMBL" id="PCYM01000010">
    <property type="protein sequence ID" value="PIR47309.1"/>
    <property type="molecule type" value="Genomic_DNA"/>
</dbReference>
<evidence type="ECO:0000256" key="7">
    <source>
        <dbReference type="ARBA" id="ARBA00022741"/>
    </source>
</evidence>
<proteinExistence type="inferred from homology"/>
<dbReference type="Proteomes" id="UP000230084">
    <property type="component" value="Unassembled WGS sequence"/>
</dbReference>
<evidence type="ECO:0000256" key="4">
    <source>
        <dbReference type="ARBA" id="ARBA00022490"/>
    </source>
</evidence>
<keyword evidence="7 13" id="KW-0547">Nucleotide-binding</keyword>
<evidence type="ECO:0000256" key="3">
    <source>
        <dbReference type="ARBA" id="ARBA00011209"/>
    </source>
</evidence>
<dbReference type="AlphaFoldDB" id="A0A2H0RL91"/>
<accession>A0A2H0RL91</accession>
<dbReference type="Pfam" id="PF01409">
    <property type="entry name" value="tRNA-synt_2d"/>
    <property type="match status" value="1"/>
</dbReference>
<dbReference type="InterPro" id="IPR010978">
    <property type="entry name" value="tRNA-bd_arm"/>
</dbReference>
<dbReference type="PANTHER" id="PTHR11538">
    <property type="entry name" value="PHENYLALANYL-TRNA SYNTHETASE"/>
    <property type="match status" value="1"/>
</dbReference>